<dbReference type="AlphaFoldDB" id="A0A512NRZ6"/>
<evidence type="ECO:0000313" key="1">
    <source>
        <dbReference type="EMBL" id="GEP61726.1"/>
    </source>
</evidence>
<dbReference type="Gene3D" id="3.30.420.240">
    <property type="match status" value="1"/>
</dbReference>
<name>A0A512NRZ6_9HYPH</name>
<gene>
    <name evidence="1" type="ORF">RSO01_88920</name>
</gene>
<proteinExistence type="predicted"/>
<reference evidence="1 2" key="1">
    <citation type="submission" date="2019-07" db="EMBL/GenBank/DDBJ databases">
        <title>Whole genome shotgun sequence of Reyranella soli NBRC 108950.</title>
        <authorList>
            <person name="Hosoyama A."/>
            <person name="Uohara A."/>
            <person name="Ohji S."/>
            <person name="Ichikawa N."/>
        </authorList>
    </citation>
    <scope>NUCLEOTIDE SEQUENCE [LARGE SCALE GENOMIC DNA]</scope>
    <source>
        <strain evidence="1 2">NBRC 108950</strain>
    </source>
</reference>
<sequence>MRVLEPDKTSPLVMGVDIARHGADQTVIRFRRGLDARSIPAVKVRILDTMH</sequence>
<accession>A0A512NRZ6</accession>
<dbReference type="EMBL" id="BKAJ01000249">
    <property type="protein sequence ID" value="GEP61726.1"/>
    <property type="molecule type" value="Genomic_DNA"/>
</dbReference>
<dbReference type="Proteomes" id="UP000321058">
    <property type="component" value="Unassembled WGS sequence"/>
</dbReference>
<keyword evidence="2" id="KW-1185">Reference proteome</keyword>
<comment type="caution">
    <text evidence="1">The sequence shown here is derived from an EMBL/GenBank/DDBJ whole genome shotgun (WGS) entry which is preliminary data.</text>
</comment>
<protein>
    <submittedName>
        <fullName evidence="1">Uncharacterized protein</fullName>
    </submittedName>
</protein>
<organism evidence="1 2">
    <name type="scientific">Reyranella soli</name>
    <dbReference type="NCBI Taxonomy" id="1230389"/>
    <lineage>
        <taxon>Bacteria</taxon>
        <taxon>Pseudomonadati</taxon>
        <taxon>Pseudomonadota</taxon>
        <taxon>Alphaproteobacteria</taxon>
        <taxon>Hyphomicrobiales</taxon>
        <taxon>Reyranellaceae</taxon>
        <taxon>Reyranella</taxon>
    </lineage>
</organism>
<evidence type="ECO:0000313" key="2">
    <source>
        <dbReference type="Proteomes" id="UP000321058"/>
    </source>
</evidence>